<dbReference type="PANTHER" id="PTHR12639">
    <property type="entry name" value="VITAMIN K-DEPENDENT GAMMA-CARBOXYLASE"/>
    <property type="match status" value="1"/>
</dbReference>
<dbReference type="GO" id="GO:0008488">
    <property type="term" value="F:gamma-glutamyl carboxylase activity"/>
    <property type="evidence" value="ECO:0007669"/>
    <property type="project" value="InterPro"/>
</dbReference>
<dbReference type="InterPro" id="IPR053934">
    <property type="entry name" value="HTTM_dom"/>
</dbReference>
<feature type="domain" description="HTTM-like" evidence="9">
    <location>
        <begin position="28"/>
        <end position="288"/>
    </location>
</feature>
<dbReference type="GO" id="GO:0019842">
    <property type="term" value="F:vitamin binding"/>
    <property type="evidence" value="ECO:0007669"/>
    <property type="project" value="TreeGrafter"/>
</dbReference>
<name>A0A936N8F4_9ACTN</name>
<dbReference type="PANTHER" id="PTHR12639:SF7">
    <property type="entry name" value="HTTM DOMAIN-CONTAINING PROTEIN"/>
    <property type="match status" value="1"/>
</dbReference>
<evidence type="ECO:0000256" key="8">
    <source>
        <dbReference type="SAM" id="Phobius"/>
    </source>
</evidence>
<feature type="transmembrane region" description="Helical" evidence="8">
    <location>
        <begin position="161"/>
        <end position="186"/>
    </location>
</feature>
<evidence type="ECO:0000256" key="3">
    <source>
        <dbReference type="ARBA" id="ARBA00022989"/>
    </source>
</evidence>
<dbReference type="InterPro" id="IPR007782">
    <property type="entry name" value="VKG_COase"/>
</dbReference>
<feature type="transmembrane region" description="Helical" evidence="8">
    <location>
        <begin position="225"/>
        <end position="245"/>
    </location>
</feature>
<feature type="compositionally biased region" description="Low complexity" evidence="7">
    <location>
        <begin position="1"/>
        <end position="14"/>
    </location>
</feature>
<keyword evidence="6" id="KW-0456">Lyase</keyword>
<dbReference type="InterPro" id="IPR053935">
    <property type="entry name" value="VKGC_lumenal_dom"/>
</dbReference>
<feature type="transmembrane region" description="Helical" evidence="8">
    <location>
        <begin position="38"/>
        <end position="60"/>
    </location>
</feature>
<keyword evidence="2 8" id="KW-0812">Transmembrane</keyword>
<keyword evidence="5" id="KW-1015">Disulfide bond</keyword>
<keyword evidence="3 8" id="KW-1133">Transmembrane helix</keyword>
<evidence type="ECO:0000313" key="11">
    <source>
        <dbReference type="Proteomes" id="UP000727993"/>
    </source>
</evidence>
<accession>A0A936N8F4</accession>
<keyword evidence="4 8" id="KW-0472">Membrane</keyword>
<comment type="caution">
    <text evidence="10">The sequence shown here is derived from an EMBL/GenBank/DDBJ whole genome shotgun (WGS) entry which is preliminary data.</text>
</comment>
<dbReference type="SMART" id="SM00752">
    <property type="entry name" value="HTTM"/>
    <property type="match status" value="1"/>
</dbReference>
<dbReference type="EMBL" id="JADJZA010000001">
    <property type="protein sequence ID" value="MBK9295285.1"/>
    <property type="molecule type" value="Genomic_DNA"/>
</dbReference>
<evidence type="ECO:0000256" key="6">
    <source>
        <dbReference type="ARBA" id="ARBA00023239"/>
    </source>
</evidence>
<comment type="subcellular location">
    <subcellularLocation>
        <location evidence="1">Endomembrane system</location>
        <topology evidence="1">Multi-pass membrane protein</topology>
    </subcellularLocation>
</comment>
<evidence type="ECO:0000256" key="5">
    <source>
        <dbReference type="ARBA" id="ARBA00023157"/>
    </source>
</evidence>
<feature type="transmembrane region" description="Helical" evidence="8">
    <location>
        <begin position="252"/>
        <end position="276"/>
    </location>
</feature>
<reference evidence="10 11" key="1">
    <citation type="submission" date="2020-10" db="EMBL/GenBank/DDBJ databases">
        <title>Connecting structure to function with the recovery of over 1000 high-quality activated sludge metagenome-assembled genomes encoding full-length rRNA genes using long-read sequencing.</title>
        <authorList>
            <person name="Singleton C.M."/>
            <person name="Petriglieri F."/>
            <person name="Kristensen J.M."/>
            <person name="Kirkegaard R.H."/>
            <person name="Michaelsen T.Y."/>
            <person name="Andersen M.H."/>
            <person name="Karst S.M."/>
            <person name="Dueholm M.S."/>
            <person name="Nielsen P.H."/>
            <person name="Albertsen M."/>
        </authorList>
    </citation>
    <scope>NUCLEOTIDE SEQUENCE [LARGE SCALE GENOMIC DNA]</scope>
    <source>
        <strain evidence="10">Lyne_18-Q3-R50-59_MAXAC.006</strain>
    </source>
</reference>
<feature type="transmembrane region" description="Helical" evidence="8">
    <location>
        <begin position="109"/>
        <end position="126"/>
    </location>
</feature>
<evidence type="ECO:0000313" key="10">
    <source>
        <dbReference type="EMBL" id="MBK9295285.1"/>
    </source>
</evidence>
<evidence type="ECO:0000256" key="2">
    <source>
        <dbReference type="ARBA" id="ARBA00022692"/>
    </source>
</evidence>
<feature type="region of interest" description="Disordered" evidence="7">
    <location>
        <begin position="1"/>
        <end position="21"/>
    </location>
</feature>
<dbReference type="Pfam" id="PF22777">
    <property type="entry name" value="VKGC_lumenal_dom"/>
    <property type="match status" value="1"/>
</dbReference>
<feature type="transmembrane region" description="Helical" evidence="8">
    <location>
        <begin position="132"/>
        <end position="149"/>
    </location>
</feature>
<protein>
    <submittedName>
        <fullName evidence="10">HTTM domain-containing protein</fullName>
    </submittedName>
</protein>
<feature type="transmembrane region" description="Helical" evidence="8">
    <location>
        <begin position="80"/>
        <end position="102"/>
    </location>
</feature>
<sequence>MPTATAPAKRGAAPAPAPPAGSAPPLYGRPVSSASLEALRMAFGLLVVASTVRFLARGWVSSLYLAPEHHLTYPGFDWVAPLPGVGAYLHVAVVAMAGLAIALGWHTRAALGVFLVGFVWMELIDASLYLNHYWLITLLGALLFVLPVGRRWSLDVRCGRLAPATVVPAWMVWAARAQIGVVYVVAGIAKLNDDWLVRGEPLGMWLAARSDRPVVGPLFELPTTALVASWAGLIFDLTIVGWLLWRRSRPWAYAAVVLFHLSTAALFQIGLFPWAMMLLTPVFFSPAWPERTLAWIRSIGRFEAPADVPPTTEVSPPRRRVQVAVAALAIVNVVVPARHYLYAGDVTENEAGYYGSLRVMLTEKTGTVRFVVTDTATGTSATVDPDDVFEPWQVGQLASRVDLLVTAAQIVAQDPAVDGHRVEVRADAWISINGHPRQRTIDRALDLTTVNRLPR</sequence>
<evidence type="ECO:0000259" key="9">
    <source>
        <dbReference type="SMART" id="SM00752"/>
    </source>
</evidence>
<dbReference type="Pfam" id="PF05090">
    <property type="entry name" value="HTTM"/>
    <property type="match status" value="1"/>
</dbReference>
<evidence type="ECO:0000256" key="1">
    <source>
        <dbReference type="ARBA" id="ARBA00004127"/>
    </source>
</evidence>
<gene>
    <name evidence="10" type="ORF">IPN02_00085</name>
</gene>
<dbReference type="InterPro" id="IPR011020">
    <property type="entry name" value="HTTM-like"/>
</dbReference>
<dbReference type="Proteomes" id="UP000727993">
    <property type="component" value="Unassembled WGS sequence"/>
</dbReference>
<proteinExistence type="predicted"/>
<dbReference type="AlphaFoldDB" id="A0A936N8F4"/>
<organism evidence="10 11">
    <name type="scientific">Candidatus Neomicrothrix subdominans</name>
    <dbReference type="NCBI Taxonomy" id="2954438"/>
    <lineage>
        <taxon>Bacteria</taxon>
        <taxon>Bacillati</taxon>
        <taxon>Actinomycetota</taxon>
        <taxon>Acidimicrobiia</taxon>
        <taxon>Acidimicrobiales</taxon>
        <taxon>Microthrixaceae</taxon>
        <taxon>Candidatus Neomicrothrix</taxon>
    </lineage>
</organism>
<evidence type="ECO:0000256" key="7">
    <source>
        <dbReference type="SAM" id="MobiDB-lite"/>
    </source>
</evidence>
<evidence type="ECO:0000256" key="4">
    <source>
        <dbReference type="ARBA" id="ARBA00023136"/>
    </source>
</evidence>
<dbReference type="GO" id="GO:0012505">
    <property type="term" value="C:endomembrane system"/>
    <property type="evidence" value="ECO:0007669"/>
    <property type="project" value="UniProtKB-SubCell"/>
</dbReference>